<dbReference type="AlphaFoldDB" id="A0A8T1TY83"/>
<gene>
    <name evidence="1" type="ORF">JG687_00014616</name>
</gene>
<feature type="non-terminal residue" evidence="1">
    <location>
        <position position="1"/>
    </location>
</feature>
<evidence type="ECO:0000313" key="1">
    <source>
        <dbReference type="EMBL" id="KAG6949807.1"/>
    </source>
</evidence>
<name>A0A8T1TY83_9STRA</name>
<dbReference type="OrthoDB" id="89715at2759"/>
<dbReference type="Proteomes" id="UP000688947">
    <property type="component" value="Unassembled WGS sequence"/>
</dbReference>
<sequence length="244" mass="27430">CLESVTASRRSFIRPDIVFEPSIQPYPLENLPFVPTIANWLADVPAWLIAPHQHPYTTTYFRCLYHAELFVPRGSSFFEVGRAIVPDPVWRRPSSFRTGKTCSATDSGYSTLFCGCWRWWRWFIKFCESVTVSGAVEGRRGKESGDPSLPGYLPIPLGAHRPVEASLLTLSSTSVASQAAERNRECSPSLVGVQHEVTLSFFIQIPFRIHAHVIHNIHIQIVGAVALFVCYHRLHRPMGSSHVT</sequence>
<comment type="caution">
    <text evidence="1">The sequence shown here is derived from an EMBL/GenBank/DDBJ whole genome shotgun (WGS) entry which is preliminary data.</text>
</comment>
<accession>A0A8T1TY83</accession>
<reference evidence="1" key="1">
    <citation type="submission" date="2021-01" db="EMBL/GenBank/DDBJ databases">
        <title>Phytophthora aleatoria, a newly-described species from Pinus radiata is distinct from Phytophthora cactorum isolates based on comparative genomics.</title>
        <authorList>
            <person name="Mcdougal R."/>
            <person name="Panda P."/>
            <person name="Williams N."/>
            <person name="Studholme D.J."/>
        </authorList>
    </citation>
    <scope>NUCLEOTIDE SEQUENCE</scope>
    <source>
        <strain evidence="1">NZFS 3830</strain>
    </source>
</reference>
<organism evidence="1 2">
    <name type="scientific">Phytophthora cactorum</name>
    <dbReference type="NCBI Taxonomy" id="29920"/>
    <lineage>
        <taxon>Eukaryota</taxon>
        <taxon>Sar</taxon>
        <taxon>Stramenopiles</taxon>
        <taxon>Oomycota</taxon>
        <taxon>Peronosporomycetes</taxon>
        <taxon>Peronosporales</taxon>
        <taxon>Peronosporaceae</taxon>
        <taxon>Phytophthora</taxon>
    </lineage>
</organism>
<evidence type="ECO:0000313" key="2">
    <source>
        <dbReference type="Proteomes" id="UP000688947"/>
    </source>
</evidence>
<protein>
    <submittedName>
        <fullName evidence="1">Uncharacterized protein</fullName>
    </submittedName>
</protein>
<dbReference type="EMBL" id="JAENGZ010001202">
    <property type="protein sequence ID" value="KAG6949807.1"/>
    <property type="molecule type" value="Genomic_DNA"/>
</dbReference>
<proteinExistence type="predicted"/>